<accession>A0A9C7Q006</accession>
<dbReference type="AlphaFoldDB" id="A0A9C7Q006"/>
<dbReference type="PANTHER" id="PTHR14269">
    <property type="entry name" value="CDP-DIACYLGLYCEROL--GLYCEROL-3-PHOSPHATE 3-PHOSPHATIDYLTRANSFERASE-RELATED"/>
    <property type="match status" value="1"/>
</dbReference>
<keyword evidence="8" id="KW-0594">Phospholipid biosynthesis</keyword>
<dbReference type="OrthoDB" id="10020554at2759"/>
<dbReference type="GO" id="GO:0043337">
    <property type="term" value="F:cardiolipin synthase (CMP-forming)"/>
    <property type="evidence" value="ECO:0007669"/>
    <property type="project" value="TreeGrafter"/>
</dbReference>
<keyword evidence="4 11" id="KW-0812">Transmembrane</keyword>
<evidence type="ECO:0000256" key="4">
    <source>
        <dbReference type="ARBA" id="ARBA00022692"/>
    </source>
</evidence>
<keyword evidence="9" id="KW-1208">Phospholipid metabolism</keyword>
<dbReference type="Pfam" id="PF01066">
    <property type="entry name" value="CDP-OH_P_transf"/>
    <property type="match status" value="1"/>
</dbReference>
<dbReference type="InterPro" id="IPR000462">
    <property type="entry name" value="CDP-OH_P_trans"/>
</dbReference>
<keyword evidence="7 11" id="KW-0472">Membrane</keyword>
<feature type="transmembrane region" description="Helical" evidence="11">
    <location>
        <begin position="263"/>
        <end position="284"/>
    </location>
</feature>
<comment type="similarity">
    <text evidence="10">Belongs to the CDP-alcohol phosphatidyltransferase class-I family.</text>
</comment>
<protein>
    <submittedName>
        <fullName evidence="12">Uncharacterized protein</fullName>
    </submittedName>
</protein>
<evidence type="ECO:0000256" key="5">
    <source>
        <dbReference type="ARBA" id="ARBA00022989"/>
    </source>
</evidence>
<reference evidence="12" key="2">
    <citation type="submission" date="2022-01" db="EMBL/GenBank/DDBJ databases">
        <authorList>
            <person name="Hirooka S."/>
            <person name="Miyagishima S.Y."/>
        </authorList>
    </citation>
    <scope>NUCLEOTIDE SEQUENCE</scope>
    <source>
        <strain evidence="12">NBRC 102759</strain>
    </source>
</reference>
<keyword evidence="3 10" id="KW-0808">Transferase</keyword>
<evidence type="ECO:0000256" key="7">
    <source>
        <dbReference type="ARBA" id="ARBA00023136"/>
    </source>
</evidence>
<evidence type="ECO:0000256" key="1">
    <source>
        <dbReference type="ARBA" id="ARBA00004141"/>
    </source>
</evidence>
<feature type="transmembrane region" description="Helical" evidence="11">
    <location>
        <begin position="234"/>
        <end position="251"/>
    </location>
</feature>
<dbReference type="InterPro" id="IPR050324">
    <property type="entry name" value="CDP-alcohol_PTase-I"/>
</dbReference>
<dbReference type="GO" id="GO:0005739">
    <property type="term" value="C:mitochondrion"/>
    <property type="evidence" value="ECO:0007669"/>
    <property type="project" value="TreeGrafter"/>
</dbReference>
<dbReference type="Proteomes" id="UP001061958">
    <property type="component" value="Unassembled WGS sequence"/>
</dbReference>
<organism evidence="12 13">
    <name type="scientific">Galdieria partita</name>
    <dbReference type="NCBI Taxonomy" id="83374"/>
    <lineage>
        <taxon>Eukaryota</taxon>
        <taxon>Rhodophyta</taxon>
        <taxon>Bangiophyceae</taxon>
        <taxon>Galdieriales</taxon>
        <taxon>Galdieriaceae</taxon>
        <taxon>Galdieria</taxon>
    </lineage>
</organism>
<name>A0A9C7Q006_9RHOD</name>
<sequence>MESSLQLLTCRFRYLSSKVALFSKRLELGTESKRLLLSRWLRKEPTFRWYKQVDSNWRSFRPSLLERRYIVPSDHNKKEWQNVETLEKRVSDWNVANCITGTRIACIPVIASLIHFQQYEAATVGLAAASVTDWLDGFLARKYRLSTVLGSYLDPLADKLLINALVFSLTANHLIPCTLALLIFSRDGCLIFGSVYKRWEMIKRHRNSSSFLSDFFHVSRIEPLKIQPLLISKWNTAAQLVLIGYSLFHGMHPELFNDHMDVAVIALTTLTTVGSGLAYLYHFVWNKKGNIFQRAAMIRQISRS</sequence>
<evidence type="ECO:0000256" key="9">
    <source>
        <dbReference type="ARBA" id="ARBA00023264"/>
    </source>
</evidence>
<dbReference type="InterPro" id="IPR043130">
    <property type="entry name" value="CDP-OH_PTrfase_TM_dom"/>
</dbReference>
<dbReference type="EMBL" id="BQMJ01000046">
    <property type="protein sequence ID" value="GJQ13709.1"/>
    <property type="molecule type" value="Genomic_DNA"/>
</dbReference>
<dbReference type="Gene3D" id="1.20.120.1760">
    <property type="match status" value="1"/>
</dbReference>
<comment type="caution">
    <text evidence="12">The sequence shown here is derived from an EMBL/GenBank/DDBJ whole genome shotgun (WGS) entry which is preliminary data.</text>
</comment>
<dbReference type="PANTHER" id="PTHR14269:SF60">
    <property type="entry name" value="CARDIOLIPIN SYNTHASE (CMP-FORMING)"/>
    <property type="match status" value="1"/>
</dbReference>
<gene>
    <name evidence="12" type="ORF">GpartN1_g5500.t1</name>
</gene>
<dbReference type="GO" id="GO:0016020">
    <property type="term" value="C:membrane"/>
    <property type="evidence" value="ECO:0007669"/>
    <property type="project" value="UniProtKB-SubCell"/>
</dbReference>
<dbReference type="InterPro" id="IPR048254">
    <property type="entry name" value="CDP_ALCOHOL_P_TRANSF_CS"/>
</dbReference>
<dbReference type="PROSITE" id="PS00379">
    <property type="entry name" value="CDP_ALCOHOL_P_TRANSF"/>
    <property type="match status" value="1"/>
</dbReference>
<evidence type="ECO:0000256" key="6">
    <source>
        <dbReference type="ARBA" id="ARBA00023098"/>
    </source>
</evidence>
<feature type="transmembrane region" description="Helical" evidence="11">
    <location>
        <begin position="173"/>
        <end position="196"/>
    </location>
</feature>
<reference evidence="12" key="1">
    <citation type="journal article" date="2022" name="Proc. Natl. Acad. Sci. U.S.A.">
        <title>Life cycle and functional genomics of the unicellular red alga Galdieria for elucidating algal and plant evolution and industrial use.</title>
        <authorList>
            <person name="Hirooka S."/>
            <person name="Itabashi T."/>
            <person name="Ichinose T.M."/>
            <person name="Onuma R."/>
            <person name="Fujiwara T."/>
            <person name="Yamashita S."/>
            <person name="Jong L.W."/>
            <person name="Tomita R."/>
            <person name="Iwane A.H."/>
            <person name="Miyagishima S.Y."/>
        </authorList>
    </citation>
    <scope>NUCLEOTIDE SEQUENCE</scope>
    <source>
        <strain evidence="12">NBRC 102759</strain>
    </source>
</reference>
<evidence type="ECO:0000256" key="10">
    <source>
        <dbReference type="RuleBase" id="RU003750"/>
    </source>
</evidence>
<keyword evidence="5 11" id="KW-1133">Transmembrane helix</keyword>
<evidence type="ECO:0000256" key="3">
    <source>
        <dbReference type="ARBA" id="ARBA00022679"/>
    </source>
</evidence>
<proteinExistence type="inferred from homology"/>
<evidence type="ECO:0000256" key="8">
    <source>
        <dbReference type="ARBA" id="ARBA00023209"/>
    </source>
</evidence>
<keyword evidence="6" id="KW-0443">Lipid metabolism</keyword>
<keyword evidence="2" id="KW-0444">Lipid biosynthesis</keyword>
<evidence type="ECO:0000313" key="13">
    <source>
        <dbReference type="Proteomes" id="UP001061958"/>
    </source>
</evidence>
<keyword evidence="13" id="KW-1185">Reference proteome</keyword>
<evidence type="ECO:0000256" key="2">
    <source>
        <dbReference type="ARBA" id="ARBA00022516"/>
    </source>
</evidence>
<evidence type="ECO:0000256" key="11">
    <source>
        <dbReference type="SAM" id="Phobius"/>
    </source>
</evidence>
<comment type="subcellular location">
    <subcellularLocation>
        <location evidence="1">Membrane</location>
        <topology evidence="1">Multi-pass membrane protein</topology>
    </subcellularLocation>
</comment>
<dbReference type="GO" id="GO:0032049">
    <property type="term" value="P:cardiolipin biosynthetic process"/>
    <property type="evidence" value="ECO:0007669"/>
    <property type="project" value="TreeGrafter"/>
</dbReference>
<evidence type="ECO:0000313" key="12">
    <source>
        <dbReference type="EMBL" id="GJQ13709.1"/>
    </source>
</evidence>